<keyword evidence="1 3" id="KW-0853">WD repeat</keyword>
<evidence type="ECO:0000313" key="6">
    <source>
        <dbReference type="Proteomes" id="UP000683925"/>
    </source>
</evidence>
<feature type="repeat" description="WD" evidence="3">
    <location>
        <begin position="705"/>
        <end position="738"/>
    </location>
</feature>
<dbReference type="CDD" id="cd00200">
    <property type="entry name" value="WD40"/>
    <property type="match status" value="1"/>
</dbReference>
<dbReference type="Pfam" id="PF00400">
    <property type="entry name" value="WD40"/>
    <property type="match status" value="3"/>
</dbReference>
<dbReference type="PROSITE" id="PS00678">
    <property type="entry name" value="WD_REPEATS_1"/>
    <property type="match status" value="1"/>
</dbReference>
<dbReference type="GO" id="GO:1990234">
    <property type="term" value="C:transferase complex"/>
    <property type="evidence" value="ECO:0007669"/>
    <property type="project" value="UniProtKB-ARBA"/>
</dbReference>
<evidence type="ECO:0000256" key="2">
    <source>
        <dbReference type="ARBA" id="ARBA00022737"/>
    </source>
</evidence>
<accession>A0A8S1SIA9</accession>
<evidence type="ECO:0000256" key="1">
    <source>
        <dbReference type="ARBA" id="ARBA00022574"/>
    </source>
</evidence>
<keyword evidence="4" id="KW-0175">Coiled coil</keyword>
<dbReference type="PROSITE" id="PS50082">
    <property type="entry name" value="WD_REPEATS_2"/>
    <property type="match status" value="3"/>
</dbReference>
<evidence type="ECO:0000256" key="3">
    <source>
        <dbReference type="PROSITE-ProRule" id="PRU00221"/>
    </source>
</evidence>
<protein>
    <submittedName>
        <fullName evidence="5">Uncharacterized protein</fullName>
    </submittedName>
</protein>
<evidence type="ECO:0000313" key="5">
    <source>
        <dbReference type="EMBL" id="CAD8138979.1"/>
    </source>
</evidence>
<feature type="coiled-coil region" evidence="4">
    <location>
        <begin position="289"/>
        <end position="316"/>
    </location>
</feature>
<dbReference type="OrthoDB" id="674604at2759"/>
<feature type="repeat" description="WD" evidence="3">
    <location>
        <begin position="834"/>
        <end position="874"/>
    </location>
</feature>
<comment type="caution">
    <text evidence="5">The sequence shown here is derived from an EMBL/GenBank/DDBJ whole genome shotgun (WGS) entry which is preliminary data.</text>
</comment>
<proteinExistence type="predicted"/>
<dbReference type="InterPro" id="IPR001680">
    <property type="entry name" value="WD40_rpt"/>
</dbReference>
<dbReference type="AlphaFoldDB" id="A0A8S1SIA9"/>
<dbReference type="PROSITE" id="PS50294">
    <property type="entry name" value="WD_REPEATS_REGION"/>
    <property type="match status" value="3"/>
</dbReference>
<dbReference type="SMART" id="SM00320">
    <property type="entry name" value="WD40"/>
    <property type="match status" value="7"/>
</dbReference>
<dbReference type="EMBL" id="CAJJDP010000009">
    <property type="protein sequence ID" value="CAD8138979.1"/>
    <property type="molecule type" value="Genomic_DNA"/>
</dbReference>
<keyword evidence="6" id="KW-1185">Reference proteome</keyword>
<sequence length="916" mass="105122">MSLSIQLFYQPSLTASYLRNNRFMSAYDFTLIFPSIPLSFGISSDLAAGWSKLVYEQVLMNKTQQKIEVEIQGLTEKEAFVVEQCVKLLFGFKIDFCIQDVWQALKVCDIIGITQSPQIEGVTVQEQLLSFALQHIQQINLIEGLDYAQQLLEVGGEGLLVHRTDIRLLSQQLVDKIREAIISSKFEILTNYAHNQEQSIDSQTINNNNKFLLKDLKREHYIQLRTLFYNFVNQQNTELTANQNIVKILFEELDQQFELDSYINKYFEEVTSKMQAIDISVNKMDKKYEAQLTKLNEFITQEFESLKRENKMLKNQLYFAHRRIEQLQNPRIICQYQMNLFCFSNGIIKYKNSGVIHTENMDSYIINCIVKQTDNTIAVGMQGGDILLYNKHLEIITTLKLSSVIQIQNAYHVICMHVYNNYLISSYSNNVYCVWWNQKSIFYEQMEQQVSAIFSNPLMGNFILLGSVDGTIHFIYLNESKPQLQADHIKKLKNSNNEVLKLEIIPQNNDLLVSVHTDQLICIWNWESENVIQVVKIESQIQDISIFLDPKDQKILRVLLQNGYLNEYNLDQQNQLIESIYIDNKPFQLVGEQCLTYDGKIKKIKNGPLNQCNYHLQHQSTYFHHQDNCVYGLLLINYPYVASSGDDKTLVIFNLKSQEKLVLRGHQSYIKAIGLLQENKHIISGSYDTTIKIWEISTGICQNTLNGHTKPVLCLQVLYQTQQIVVSGGEDGAIRAWNWKTAICIWKVESKLEIWSLLAIQEHCTILSGNKDGSIRVISTGAAGEKSQTIAELKIHKQYVNCMIQLKGSIIASGSSDATIQITNFYTGEILKTLTGHSNIVWSIQMIDDDTIASSSTEGKIKIWNWKESLCLNSQVVGKGSIYVLLKLPFTNKMIGGTAQGDILQWKICKEEQKLI</sequence>
<reference evidence="5" key="1">
    <citation type="submission" date="2021-01" db="EMBL/GenBank/DDBJ databases">
        <authorList>
            <consortium name="Genoscope - CEA"/>
            <person name="William W."/>
        </authorList>
    </citation>
    <scope>NUCLEOTIDE SEQUENCE</scope>
</reference>
<dbReference type="PANTHER" id="PTHR22847">
    <property type="entry name" value="WD40 REPEAT PROTEIN"/>
    <property type="match status" value="1"/>
</dbReference>
<dbReference type="InterPro" id="IPR019775">
    <property type="entry name" value="WD40_repeat_CS"/>
</dbReference>
<evidence type="ECO:0000256" key="4">
    <source>
        <dbReference type="SAM" id="Coils"/>
    </source>
</evidence>
<dbReference type="OMA" id="YIINCIV"/>
<name>A0A8S1SIA9_PAROT</name>
<dbReference type="PANTHER" id="PTHR22847:SF637">
    <property type="entry name" value="WD REPEAT DOMAIN 5B"/>
    <property type="match status" value="1"/>
</dbReference>
<organism evidence="5 6">
    <name type="scientific">Paramecium octaurelia</name>
    <dbReference type="NCBI Taxonomy" id="43137"/>
    <lineage>
        <taxon>Eukaryota</taxon>
        <taxon>Sar</taxon>
        <taxon>Alveolata</taxon>
        <taxon>Ciliophora</taxon>
        <taxon>Intramacronucleata</taxon>
        <taxon>Oligohymenophorea</taxon>
        <taxon>Peniculida</taxon>
        <taxon>Parameciidae</taxon>
        <taxon>Paramecium</taxon>
    </lineage>
</organism>
<keyword evidence="2" id="KW-0677">Repeat</keyword>
<gene>
    <name evidence="5" type="ORF">POCTA_138.1.T0100164</name>
</gene>
<feature type="repeat" description="WD" evidence="3">
    <location>
        <begin position="663"/>
        <end position="704"/>
    </location>
</feature>
<dbReference type="Proteomes" id="UP000683925">
    <property type="component" value="Unassembled WGS sequence"/>
</dbReference>